<accession>A0A9D2MS12</accession>
<dbReference type="PROSITE" id="PS00584">
    <property type="entry name" value="PFKB_KINASES_2"/>
    <property type="match status" value="1"/>
</dbReference>
<dbReference type="GO" id="GO:0016301">
    <property type="term" value="F:kinase activity"/>
    <property type="evidence" value="ECO:0007669"/>
    <property type="project" value="UniProtKB-KW"/>
</dbReference>
<evidence type="ECO:0000313" key="6">
    <source>
        <dbReference type="EMBL" id="HJB90565.1"/>
    </source>
</evidence>
<dbReference type="Proteomes" id="UP000886883">
    <property type="component" value="Unassembled WGS sequence"/>
</dbReference>
<dbReference type="GO" id="GO:0005829">
    <property type="term" value="C:cytosol"/>
    <property type="evidence" value="ECO:0007669"/>
    <property type="project" value="TreeGrafter"/>
</dbReference>
<dbReference type="EMBL" id="DWXE01000011">
    <property type="protein sequence ID" value="HJB90565.1"/>
    <property type="molecule type" value="Genomic_DNA"/>
</dbReference>
<dbReference type="InterPro" id="IPR002139">
    <property type="entry name" value="Ribo/fructo_kinase"/>
</dbReference>
<organism evidence="6 7">
    <name type="scientific">Candidatus Eisenbergiella merdigallinarum</name>
    <dbReference type="NCBI Taxonomy" id="2838552"/>
    <lineage>
        <taxon>Bacteria</taxon>
        <taxon>Bacillati</taxon>
        <taxon>Bacillota</taxon>
        <taxon>Clostridia</taxon>
        <taxon>Lachnospirales</taxon>
        <taxon>Lachnospiraceae</taxon>
        <taxon>Eisenbergiella</taxon>
    </lineage>
</organism>
<dbReference type="AlphaFoldDB" id="A0A9D2MS12"/>
<evidence type="ECO:0000256" key="3">
    <source>
        <dbReference type="ARBA" id="ARBA00022777"/>
    </source>
</evidence>
<evidence type="ECO:0000256" key="1">
    <source>
        <dbReference type="ARBA" id="ARBA00010688"/>
    </source>
</evidence>
<evidence type="ECO:0000259" key="5">
    <source>
        <dbReference type="Pfam" id="PF00294"/>
    </source>
</evidence>
<protein>
    <submittedName>
        <fullName evidence="6">Carbohydrate kinase family protein</fullName>
    </submittedName>
</protein>
<dbReference type="PANTHER" id="PTHR10584">
    <property type="entry name" value="SUGAR KINASE"/>
    <property type="match status" value="1"/>
</dbReference>
<feature type="domain" description="Carbohydrate kinase PfkB" evidence="5">
    <location>
        <begin position="8"/>
        <end position="314"/>
    </location>
</feature>
<proteinExistence type="inferred from homology"/>
<dbReference type="PANTHER" id="PTHR10584:SF166">
    <property type="entry name" value="RIBOKINASE"/>
    <property type="match status" value="1"/>
</dbReference>
<comment type="caution">
    <text evidence="6">The sequence shown here is derived from an EMBL/GenBank/DDBJ whole genome shotgun (WGS) entry which is preliminary data.</text>
</comment>
<keyword evidence="3 4" id="KW-0418">Kinase</keyword>
<reference evidence="6" key="2">
    <citation type="submission" date="2021-04" db="EMBL/GenBank/DDBJ databases">
        <authorList>
            <person name="Gilroy R."/>
        </authorList>
    </citation>
    <scope>NUCLEOTIDE SEQUENCE</scope>
    <source>
        <strain evidence="6">USAMLcec3-2134</strain>
    </source>
</reference>
<keyword evidence="2 4" id="KW-0808">Transferase</keyword>
<comment type="similarity">
    <text evidence="1 4">Belongs to the carbohydrate kinase PfkB family.</text>
</comment>
<name>A0A9D2MS12_9FIRM</name>
<dbReference type="Pfam" id="PF00294">
    <property type="entry name" value="PfkB"/>
    <property type="match status" value="1"/>
</dbReference>
<evidence type="ECO:0000313" key="7">
    <source>
        <dbReference type="Proteomes" id="UP000886883"/>
    </source>
</evidence>
<dbReference type="InterPro" id="IPR029056">
    <property type="entry name" value="Ribokinase-like"/>
</dbReference>
<dbReference type="PRINTS" id="PR00990">
    <property type="entry name" value="RIBOKINASE"/>
</dbReference>
<dbReference type="Gene3D" id="3.40.1190.20">
    <property type="match status" value="1"/>
</dbReference>
<evidence type="ECO:0000256" key="2">
    <source>
        <dbReference type="ARBA" id="ARBA00022679"/>
    </source>
</evidence>
<dbReference type="SUPFAM" id="SSF53613">
    <property type="entry name" value="Ribokinase-like"/>
    <property type="match status" value="1"/>
</dbReference>
<gene>
    <name evidence="6" type="ORF">H9763_03740</name>
</gene>
<dbReference type="CDD" id="cd01166">
    <property type="entry name" value="KdgK"/>
    <property type="match status" value="1"/>
</dbReference>
<dbReference type="GO" id="GO:0006796">
    <property type="term" value="P:phosphate-containing compound metabolic process"/>
    <property type="evidence" value="ECO:0007669"/>
    <property type="project" value="UniProtKB-ARBA"/>
</dbReference>
<dbReference type="InterPro" id="IPR002173">
    <property type="entry name" value="Carboh/pur_kinase_PfkB_CS"/>
</dbReference>
<dbReference type="InterPro" id="IPR011611">
    <property type="entry name" value="PfkB_dom"/>
</dbReference>
<evidence type="ECO:0000256" key="4">
    <source>
        <dbReference type="RuleBase" id="RU003704"/>
    </source>
</evidence>
<sequence length="341" mass="35520">MKRSCGKKKIVVAGAAILDAVAVNVGPEVFAAGSSPADRIRLSAGGDALNEATVLARLAAAEEPGREGENSPLSVSLLTVLGEDMAGKLILQHCAECGILVEEGTAREGLDTGVNLVLVQGDGERSFLTDPKGSLRRLSREDILGRLPRDADVFCLASMFVSPLLGPGEMEEVFRACKSRGMTVCADMTRPKNGETVETVKEALSRLDFLFANEAEAAALTGEEDAVRAARALHGAGVSCAVIKRGARGCCLIDGQNEMEIPACPVRSCVDTTGAGDSFAAGFLYALSRGKDAAECARFANRCGALAVQTAGAVEWTKEIGKGIGKGVSREVSRSGEAAFR</sequence>
<reference evidence="6" key="1">
    <citation type="journal article" date="2021" name="PeerJ">
        <title>Extensive microbial diversity within the chicken gut microbiome revealed by metagenomics and culture.</title>
        <authorList>
            <person name="Gilroy R."/>
            <person name="Ravi A."/>
            <person name="Getino M."/>
            <person name="Pursley I."/>
            <person name="Horton D.L."/>
            <person name="Alikhan N.F."/>
            <person name="Baker D."/>
            <person name="Gharbi K."/>
            <person name="Hall N."/>
            <person name="Watson M."/>
            <person name="Adriaenssens E.M."/>
            <person name="Foster-Nyarko E."/>
            <person name="Jarju S."/>
            <person name="Secka A."/>
            <person name="Antonio M."/>
            <person name="Oren A."/>
            <person name="Chaudhuri R.R."/>
            <person name="La Ragione R."/>
            <person name="Hildebrand F."/>
            <person name="Pallen M.J."/>
        </authorList>
    </citation>
    <scope>NUCLEOTIDE SEQUENCE</scope>
    <source>
        <strain evidence="6">USAMLcec3-2134</strain>
    </source>
</reference>